<reference evidence="2" key="3">
    <citation type="submission" date="2024-01" db="EMBL/GenBank/DDBJ databases">
        <authorList>
            <person name="Macesic N."/>
        </authorList>
    </citation>
    <scope>NUCLEOTIDE SEQUENCE</scope>
    <source>
        <strain evidence="2">CPO519</strain>
    </source>
</reference>
<evidence type="ECO:0000313" key="1">
    <source>
        <dbReference type="EMBL" id="MDK4883529.1"/>
    </source>
</evidence>
<sequence length="152" mass="17548">MLVNFLDAITEIGKATKQTSNEFTILHYISNGYLDVLIKLNSKYKNQFLQVSQLGDDDEYFVLGIEHDDQKIYKVDTDSINLNELLNCFQNIKGKIQVASVKSYPKETFEYVLLDQPYNDDFSGNPIELAEVLNSNNLGEPYRVCRRLFYLS</sequence>
<comment type="caution">
    <text evidence="1">The sequence shown here is derived from an EMBL/GenBank/DDBJ whole genome shotgun (WGS) entry which is preliminary data.</text>
</comment>
<reference evidence="2 3" key="1">
    <citation type="journal article" date="2023" name="Nat. Commun.">
        <title>Genomic dissection of endemic carbapenem resistance reveals metallo-beta-lactamase dissemination through clonal, plasmid and integron transfer.</title>
        <authorList>
            <person name="Macesic N."/>
            <person name="Hawkey J."/>
            <person name="Vezina B."/>
            <person name="Wisniewski J.A."/>
            <person name="Cottingham H."/>
            <person name="Blakeway L.V."/>
            <person name="Harshegyi T."/>
            <person name="Pragastis K."/>
            <person name="Badoordeen G.Z."/>
            <person name="Dennison A."/>
            <person name="Spelman D.W."/>
            <person name="Jenney A.W.J."/>
            <person name="Peleg A.Y."/>
        </authorList>
    </citation>
    <scope>NUCLEOTIDE SEQUENCE [LARGE SCALE GENOMIC DNA]</scope>
    <source>
        <strain evidence="2 3">CPO519</strain>
    </source>
</reference>
<organism evidence="1">
    <name type="scientific">Acinetobacter baumannii</name>
    <dbReference type="NCBI Taxonomy" id="470"/>
    <lineage>
        <taxon>Bacteria</taxon>
        <taxon>Pseudomonadati</taxon>
        <taxon>Pseudomonadota</taxon>
        <taxon>Gammaproteobacteria</taxon>
        <taxon>Moraxellales</taxon>
        <taxon>Moraxellaceae</taxon>
        <taxon>Acinetobacter</taxon>
        <taxon>Acinetobacter calcoaceticus/baumannii complex</taxon>
    </lineage>
</organism>
<evidence type="ECO:0000313" key="2">
    <source>
        <dbReference type="EMBL" id="MEC5495855.1"/>
    </source>
</evidence>
<dbReference type="Proteomes" id="UP001174156">
    <property type="component" value="Unassembled WGS sequence"/>
</dbReference>
<dbReference type="RefSeq" id="WP_024435759.1">
    <property type="nucleotide sequence ID" value="NZ_NGDB01000125.1"/>
</dbReference>
<protein>
    <submittedName>
        <fullName evidence="1">Uncharacterized protein</fullName>
    </submittedName>
</protein>
<accession>A0AA90HVY1</accession>
<gene>
    <name evidence="2" type="ORF">P9867_004675</name>
    <name evidence="1" type="ORF">P9867_18210</name>
</gene>
<reference evidence="1" key="2">
    <citation type="submission" date="2023-01" db="EMBL/GenBank/DDBJ databases">
        <title>Genomic dissection of endemic carbapenem resistance: metallo-beta-lactamase gene dissemination through clonal, plasmid and integron transfer pathways.</title>
        <authorList>
            <person name="Macesic N."/>
        </authorList>
    </citation>
    <scope>NUCLEOTIDE SEQUENCE</scope>
    <source>
        <strain evidence="1">CPO519</strain>
    </source>
</reference>
<dbReference type="AlphaFoldDB" id="A0AA90HVY1"/>
<dbReference type="EMBL" id="JARTMM020000001">
    <property type="protein sequence ID" value="MEC5495855.1"/>
    <property type="molecule type" value="Genomic_DNA"/>
</dbReference>
<dbReference type="EMBL" id="JARTMM010000103">
    <property type="protein sequence ID" value="MDK4883529.1"/>
    <property type="molecule type" value="Genomic_DNA"/>
</dbReference>
<evidence type="ECO:0000313" key="3">
    <source>
        <dbReference type="Proteomes" id="UP001174156"/>
    </source>
</evidence>
<name>A0AA90HVY1_ACIBA</name>
<proteinExistence type="predicted"/>